<comment type="caution">
    <text evidence="1">The sequence shown here is derived from an EMBL/GenBank/DDBJ whole genome shotgun (WGS) entry which is preliminary data.</text>
</comment>
<dbReference type="PANTHER" id="PTHR31025">
    <property type="entry name" value="SI:CH211-196P9.1-RELATED"/>
    <property type="match status" value="1"/>
</dbReference>
<dbReference type="AlphaFoldDB" id="A0AAE1Q2S4"/>
<sequence length="199" mass="22816">MEELGQDLLIVVVEHLKNEIGVNSPEDFKYIQESDLPMLKPIQRRRLLDILKKETSDCKTADTTKNRTPELPAIISSVITHFKDNEASVFQVVETPRSDYDLERQLVNTPCLIAVGTSLLMADRFMLSIDGVIINNNITNFRVALVMLFSSYYIFNIQYPSDAEATLEFIQRCMVGINPDRGHKAEKKKNRTHHTNELY</sequence>
<proteinExistence type="predicted"/>
<evidence type="ECO:0000313" key="1">
    <source>
        <dbReference type="EMBL" id="KAK4318596.1"/>
    </source>
</evidence>
<reference evidence="1" key="1">
    <citation type="submission" date="2023-11" db="EMBL/GenBank/DDBJ databases">
        <title>Genome assemblies of two species of porcelain crab, Petrolisthes cinctipes and Petrolisthes manimaculis (Anomura: Porcellanidae).</title>
        <authorList>
            <person name="Angst P."/>
        </authorList>
    </citation>
    <scope>NUCLEOTIDE SEQUENCE</scope>
    <source>
        <strain evidence="1">PB745_02</strain>
        <tissue evidence="1">Gill</tissue>
    </source>
</reference>
<gene>
    <name evidence="1" type="ORF">Pmani_010387</name>
</gene>
<dbReference type="EMBL" id="JAWZYT010000816">
    <property type="protein sequence ID" value="KAK4318596.1"/>
    <property type="molecule type" value="Genomic_DNA"/>
</dbReference>
<protein>
    <submittedName>
        <fullName evidence="1">Uncharacterized protein</fullName>
    </submittedName>
</protein>
<accession>A0AAE1Q2S4</accession>
<dbReference type="PANTHER" id="PTHR31025:SF22">
    <property type="entry name" value="IP13529P"/>
    <property type="match status" value="1"/>
</dbReference>
<organism evidence="1 2">
    <name type="scientific">Petrolisthes manimaculis</name>
    <dbReference type="NCBI Taxonomy" id="1843537"/>
    <lineage>
        <taxon>Eukaryota</taxon>
        <taxon>Metazoa</taxon>
        <taxon>Ecdysozoa</taxon>
        <taxon>Arthropoda</taxon>
        <taxon>Crustacea</taxon>
        <taxon>Multicrustacea</taxon>
        <taxon>Malacostraca</taxon>
        <taxon>Eumalacostraca</taxon>
        <taxon>Eucarida</taxon>
        <taxon>Decapoda</taxon>
        <taxon>Pleocyemata</taxon>
        <taxon>Anomura</taxon>
        <taxon>Galatheoidea</taxon>
        <taxon>Porcellanidae</taxon>
        <taxon>Petrolisthes</taxon>
    </lineage>
</organism>
<name>A0AAE1Q2S4_9EUCA</name>
<dbReference type="Proteomes" id="UP001292094">
    <property type="component" value="Unassembled WGS sequence"/>
</dbReference>
<keyword evidence="2" id="KW-1185">Reference proteome</keyword>
<evidence type="ECO:0000313" key="2">
    <source>
        <dbReference type="Proteomes" id="UP001292094"/>
    </source>
</evidence>